<reference evidence="7 8" key="1">
    <citation type="submission" date="2020-09" db="EMBL/GenBank/DDBJ databases">
        <title>De no assembly of potato wild relative species, Solanum commersonii.</title>
        <authorList>
            <person name="Cho K."/>
        </authorList>
    </citation>
    <scope>NUCLEOTIDE SEQUENCE [LARGE SCALE GENOMIC DNA]</scope>
    <source>
        <strain evidence="7">LZ3.2</strain>
        <tissue evidence="7">Leaf</tissue>
    </source>
</reference>
<dbReference type="EMBL" id="JACXVP010000009">
    <property type="protein sequence ID" value="KAG5588371.1"/>
    <property type="molecule type" value="Genomic_DNA"/>
</dbReference>
<feature type="signal peptide" evidence="6">
    <location>
        <begin position="1"/>
        <end position="32"/>
    </location>
</feature>
<comment type="caution">
    <text evidence="7">The sequence shown here is derived from an EMBL/GenBank/DDBJ whole genome shotgun (WGS) entry which is preliminary data.</text>
</comment>
<evidence type="ECO:0000256" key="4">
    <source>
        <dbReference type="ARBA" id="ARBA00022525"/>
    </source>
</evidence>
<sequence length="235" mass="27391">MTKTSFLTMNLSLFNIFFFLLLLISSLDLSLARHCIVEGPLQVHIINKLPPNAPPLKLHCAAKDTDLGEYSPAPEEDFNWSFCELIGFKTLYYCHFWWYSKVQMFDVYSDPYTCIKGQTAYNFLQYCKWENFDAAVTWRATTPRGSGWNSRFKNKCFKRLTSREFRGESSGDLETRERLRLRKVLDYDNMSLDIIEYPYLVLARTLSARLDGRLLVDRYSGLESIVGNSLMTLYP</sequence>
<keyword evidence="5 6" id="KW-0732">Signal</keyword>
<evidence type="ECO:0000313" key="7">
    <source>
        <dbReference type="EMBL" id="KAG5588371.1"/>
    </source>
</evidence>
<keyword evidence="4 6" id="KW-0964">Secreted</keyword>
<comment type="similarity">
    <text evidence="2 6">Belongs to the plant self-incompatibility (S1) protein family.</text>
</comment>
<dbReference type="Proteomes" id="UP000824120">
    <property type="component" value="Chromosome 9"/>
</dbReference>
<accession>A0A9J5XJ89</accession>
<evidence type="ECO:0000313" key="8">
    <source>
        <dbReference type="Proteomes" id="UP000824120"/>
    </source>
</evidence>
<dbReference type="GO" id="GO:0005576">
    <property type="term" value="C:extracellular region"/>
    <property type="evidence" value="ECO:0007669"/>
    <property type="project" value="UniProtKB-SubCell"/>
</dbReference>
<name>A0A9J5XJ89_SOLCO</name>
<evidence type="ECO:0000256" key="5">
    <source>
        <dbReference type="ARBA" id="ARBA00022729"/>
    </source>
</evidence>
<dbReference type="PANTHER" id="PTHR31232">
    <property type="match status" value="1"/>
</dbReference>
<evidence type="ECO:0000256" key="6">
    <source>
        <dbReference type="RuleBase" id="RU367044"/>
    </source>
</evidence>
<gene>
    <name evidence="7" type="ORF">H5410_048805</name>
</gene>
<comment type="subcellular location">
    <subcellularLocation>
        <location evidence="1 6">Secreted</location>
    </subcellularLocation>
</comment>
<organism evidence="7 8">
    <name type="scientific">Solanum commersonii</name>
    <name type="common">Commerson's wild potato</name>
    <name type="synonym">Commerson's nightshade</name>
    <dbReference type="NCBI Taxonomy" id="4109"/>
    <lineage>
        <taxon>Eukaryota</taxon>
        <taxon>Viridiplantae</taxon>
        <taxon>Streptophyta</taxon>
        <taxon>Embryophyta</taxon>
        <taxon>Tracheophyta</taxon>
        <taxon>Spermatophyta</taxon>
        <taxon>Magnoliopsida</taxon>
        <taxon>eudicotyledons</taxon>
        <taxon>Gunneridae</taxon>
        <taxon>Pentapetalae</taxon>
        <taxon>asterids</taxon>
        <taxon>lamiids</taxon>
        <taxon>Solanales</taxon>
        <taxon>Solanaceae</taxon>
        <taxon>Solanoideae</taxon>
        <taxon>Solaneae</taxon>
        <taxon>Solanum</taxon>
    </lineage>
</organism>
<keyword evidence="3 6" id="KW-0713">Self-incompatibility</keyword>
<dbReference type="InterPro" id="IPR010264">
    <property type="entry name" value="Self-incomp_S1"/>
</dbReference>
<dbReference type="AlphaFoldDB" id="A0A9J5XJ89"/>
<keyword evidence="8" id="KW-1185">Reference proteome</keyword>
<dbReference type="PANTHER" id="PTHR31232:SF165">
    <property type="entry name" value="S-PROTEIN HOMOLOG"/>
    <property type="match status" value="1"/>
</dbReference>
<protein>
    <recommendedName>
        <fullName evidence="6">S-protein homolog</fullName>
    </recommendedName>
</protein>
<dbReference type="Pfam" id="PF05938">
    <property type="entry name" value="Self-incomp_S1"/>
    <property type="match status" value="1"/>
</dbReference>
<dbReference type="GO" id="GO:0060320">
    <property type="term" value="P:rejection of self pollen"/>
    <property type="evidence" value="ECO:0007669"/>
    <property type="project" value="UniProtKB-KW"/>
</dbReference>
<evidence type="ECO:0000256" key="3">
    <source>
        <dbReference type="ARBA" id="ARBA00022471"/>
    </source>
</evidence>
<evidence type="ECO:0000256" key="2">
    <source>
        <dbReference type="ARBA" id="ARBA00005581"/>
    </source>
</evidence>
<evidence type="ECO:0000256" key="1">
    <source>
        <dbReference type="ARBA" id="ARBA00004613"/>
    </source>
</evidence>
<proteinExistence type="inferred from homology"/>
<feature type="chain" id="PRO_5039961353" description="S-protein homolog" evidence="6">
    <location>
        <begin position="33"/>
        <end position="235"/>
    </location>
</feature>